<proteinExistence type="predicted"/>
<evidence type="ECO:0000256" key="1">
    <source>
        <dbReference type="SAM" id="MobiDB-lite"/>
    </source>
</evidence>
<sequence>MQKPSVRPVLSPRERPTGAPHSEREQNRFRSGTSGFSITAERGSGRGTSGTVTRPAPSRLRPDTPVDEPELRTETDRPEDADPAVARDSRPDTDRREVEEREEAREEASEVRALPSAPDPPPPIRPEPAGPFATTGARPQVSQYSSPPPMSS</sequence>
<comment type="caution">
    <text evidence="2">The sequence shown here is derived from an EMBL/GenBank/DDBJ whole genome shotgun (WGS) entry which is preliminary data.</text>
</comment>
<evidence type="ECO:0000313" key="2">
    <source>
        <dbReference type="EMBL" id="GGZ26792.1"/>
    </source>
</evidence>
<keyword evidence="3" id="KW-1185">Reference proteome</keyword>
<evidence type="ECO:0000313" key="3">
    <source>
        <dbReference type="Proteomes" id="UP000630936"/>
    </source>
</evidence>
<accession>A0A918PZQ6</accession>
<reference evidence="2" key="2">
    <citation type="submission" date="2020-09" db="EMBL/GenBank/DDBJ databases">
        <authorList>
            <person name="Sun Q."/>
            <person name="Ohkuma M."/>
        </authorList>
    </citation>
    <scope>NUCLEOTIDE SEQUENCE</scope>
    <source>
        <strain evidence="2">JCM 4988</strain>
    </source>
</reference>
<protein>
    <submittedName>
        <fullName evidence="2">Uncharacterized protein</fullName>
    </submittedName>
</protein>
<feature type="compositionally biased region" description="Basic and acidic residues" evidence="1">
    <location>
        <begin position="12"/>
        <end position="28"/>
    </location>
</feature>
<organism evidence="2 3">
    <name type="scientific">Streptomyces inusitatus</name>
    <dbReference type="NCBI Taxonomy" id="68221"/>
    <lineage>
        <taxon>Bacteria</taxon>
        <taxon>Bacillati</taxon>
        <taxon>Actinomycetota</taxon>
        <taxon>Actinomycetes</taxon>
        <taxon>Kitasatosporales</taxon>
        <taxon>Streptomycetaceae</taxon>
        <taxon>Streptomyces</taxon>
    </lineage>
</organism>
<feature type="compositionally biased region" description="Basic and acidic residues" evidence="1">
    <location>
        <begin position="60"/>
        <end position="110"/>
    </location>
</feature>
<dbReference type="Proteomes" id="UP000630936">
    <property type="component" value="Unassembled WGS sequence"/>
</dbReference>
<feature type="compositionally biased region" description="Pro residues" evidence="1">
    <location>
        <begin position="117"/>
        <end position="129"/>
    </location>
</feature>
<name>A0A918PZQ6_9ACTN</name>
<dbReference type="AlphaFoldDB" id="A0A918PZQ6"/>
<feature type="region of interest" description="Disordered" evidence="1">
    <location>
        <begin position="1"/>
        <end position="152"/>
    </location>
</feature>
<gene>
    <name evidence="2" type="ORF">GCM10010387_20140</name>
</gene>
<reference evidence="2" key="1">
    <citation type="journal article" date="2014" name="Int. J. Syst. Evol. Microbiol.">
        <title>Complete genome sequence of Corynebacterium casei LMG S-19264T (=DSM 44701T), isolated from a smear-ripened cheese.</title>
        <authorList>
            <consortium name="US DOE Joint Genome Institute (JGI-PGF)"/>
            <person name="Walter F."/>
            <person name="Albersmeier A."/>
            <person name="Kalinowski J."/>
            <person name="Ruckert C."/>
        </authorList>
    </citation>
    <scope>NUCLEOTIDE SEQUENCE</scope>
    <source>
        <strain evidence="2">JCM 4988</strain>
    </source>
</reference>
<dbReference type="EMBL" id="BMWG01000004">
    <property type="protein sequence ID" value="GGZ26792.1"/>
    <property type="molecule type" value="Genomic_DNA"/>
</dbReference>